<reference evidence="4 5" key="1">
    <citation type="submission" date="2017-09" db="EMBL/GenBank/DDBJ databases">
        <title>Depth-based differentiation of microbial function through sediment-hosted aquifers and enrichment of novel symbionts in the deep terrestrial subsurface.</title>
        <authorList>
            <person name="Probst A.J."/>
            <person name="Ladd B."/>
            <person name="Jarett J.K."/>
            <person name="Geller-Mcgrath D.E."/>
            <person name="Sieber C.M."/>
            <person name="Emerson J.B."/>
            <person name="Anantharaman K."/>
            <person name="Thomas B.C."/>
            <person name="Malmstrom R."/>
            <person name="Stieglmeier M."/>
            <person name="Klingl A."/>
            <person name="Woyke T."/>
            <person name="Ryan C.M."/>
            <person name="Banfield J.F."/>
        </authorList>
    </citation>
    <scope>NUCLEOTIDE SEQUENCE [LARGE SCALE GENOMIC DNA]</scope>
    <source>
        <strain evidence="4">CG12_big_fil_rev_8_21_14_0_65_43_15</strain>
    </source>
</reference>
<dbReference type="InterPro" id="IPR003607">
    <property type="entry name" value="HD/PDEase_dom"/>
</dbReference>
<feature type="domain" description="PAS" evidence="1">
    <location>
        <begin position="44"/>
        <end position="115"/>
    </location>
</feature>
<proteinExistence type="predicted"/>
<dbReference type="SUPFAM" id="SSF109604">
    <property type="entry name" value="HD-domain/PDEase-like"/>
    <property type="match status" value="1"/>
</dbReference>
<dbReference type="Pfam" id="PF00989">
    <property type="entry name" value="PAS"/>
    <property type="match status" value="1"/>
</dbReference>
<name>A0A2J0LHM1_9BACT</name>
<dbReference type="SMART" id="SM00091">
    <property type="entry name" value="PAS"/>
    <property type="match status" value="1"/>
</dbReference>
<dbReference type="Gene3D" id="1.10.3210.10">
    <property type="entry name" value="Hypothetical protein af1432"/>
    <property type="match status" value="1"/>
</dbReference>
<dbReference type="GO" id="GO:0006355">
    <property type="term" value="P:regulation of DNA-templated transcription"/>
    <property type="evidence" value="ECO:0007669"/>
    <property type="project" value="InterPro"/>
</dbReference>
<dbReference type="CDD" id="cd00077">
    <property type="entry name" value="HDc"/>
    <property type="match status" value="1"/>
</dbReference>
<evidence type="ECO:0000259" key="2">
    <source>
        <dbReference type="PROSITE" id="PS50113"/>
    </source>
</evidence>
<dbReference type="AlphaFoldDB" id="A0A2J0LHM1"/>
<dbReference type="CDD" id="cd00130">
    <property type="entry name" value="PAS"/>
    <property type="match status" value="1"/>
</dbReference>
<accession>A0A2J0LHM1</accession>
<dbReference type="PANTHER" id="PTHR43155">
    <property type="entry name" value="CYCLIC DI-GMP PHOSPHODIESTERASE PA4108-RELATED"/>
    <property type="match status" value="1"/>
</dbReference>
<dbReference type="InterPro" id="IPR000014">
    <property type="entry name" value="PAS"/>
</dbReference>
<dbReference type="Pfam" id="PF13487">
    <property type="entry name" value="HD_5"/>
    <property type="match status" value="1"/>
</dbReference>
<dbReference type="PROSITE" id="PS50112">
    <property type="entry name" value="PAS"/>
    <property type="match status" value="1"/>
</dbReference>
<comment type="caution">
    <text evidence="4">The sequence shown here is derived from an EMBL/GenBank/DDBJ whole genome shotgun (WGS) entry which is preliminary data.</text>
</comment>
<evidence type="ECO:0000259" key="3">
    <source>
        <dbReference type="PROSITE" id="PS51832"/>
    </source>
</evidence>
<feature type="domain" description="HD-GYP" evidence="3">
    <location>
        <begin position="181"/>
        <end position="364"/>
    </location>
</feature>
<evidence type="ECO:0000313" key="5">
    <source>
        <dbReference type="Proteomes" id="UP000231267"/>
    </source>
</evidence>
<dbReference type="InterPro" id="IPR035965">
    <property type="entry name" value="PAS-like_dom_sf"/>
</dbReference>
<dbReference type="PANTHER" id="PTHR43155:SF2">
    <property type="entry name" value="CYCLIC DI-GMP PHOSPHODIESTERASE PA4108"/>
    <property type="match status" value="1"/>
</dbReference>
<gene>
    <name evidence="4" type="ORF">COW11_02015</name>
</gene>
<sequence length="364" mass="40962">MSEVPFFEKSNYRPGHSYFSFVDRVATSWDLARLCHIENILKHEKRKARNYLSLVDVMVVAITSDQAVRIVNSKACEALGYKELEIVGKNWFDNFVPQEDRSKVRTIFQNLIAGNIELAEHFENSILTKTGEKRTIVWHNNVLRDEGGAIIATVSSGTDVTDSRCADKKINTLNKKLASLEHKNAIEAIVAFVKTIEAKDAYTGRHGEMTVHYAVRIANAFNLSPKEKAAVKQAAILHDLGKIGVSESILYKRSSLAPEEFNEIKKHPQAAVDILKPMHFMRDILPFILHHHERWDGKGYPSGLKGEAIPFGARIVSIAGVYQALTSDRPYRRALPKKEAIRIIKEGSGTQFDPRVTDIFLKIA</sequence>
<evidence type="ECO:0008006" key="6">
    <source>
        <dbReference type="Google" id="ProtNLM"/>
    </source>
</evidence>
<dbReference type="EMBL" id="PFGP01000035">
    <property type="protein sequence ID" value="PIW66689.1"/>
    <property type="molecule type" value="Genomic_DNA"/>
</dbReference>
<dbReference type="NCBIfam" id="TIGR00229">
    <property type="entry name" value="sensory_box"/>
    <property type="match status" value="1"/>
</dbReference>
<dbReference type="SUPFAM" id="SSF55785">
    <property type="entry name" value="PYP-like sensor domain (PAS domain)"/>
    <property type="match status" value="1"/>
</dbReference>
<organism evidence="4 5">
    <name type="scientific">Candidatus Taenaricola geysiri</name>
    <dbReference type="NCBI Taxonomy" id="1974752"/>
    <lineage>
        <taxon>Bacteria</taxon>
        <taxon>Pseudomonadati</taxon>
        <taxon>Candidatus Omnitrophota</taxon>
        <taxon>Candidatus Taenaricola</taxon>
    </lineage>
</organism>
<dbReference type="PROSITE" id="PS51832">
    <property type="entry name" value="HD_GYP"/>
    <property type="match status" value="1"/>
</dbReference>
<dbReference type="InterPro" id="IPR037522">
    <property type="entry name" value="HD_GYP_dom"/>
</dbReference>
<dbReference type="SMART" id="SM00471">
    <property type="entry name" value="HDc"/>
    <property type="match status" value="1"/>
</dbReference>
<feature type="domain" description="PAC" evidence="2">
    <location>
        <begin position="120"/>
        <end position="172"/>
    </location>
</feature>
<evidence type="ECO:0000259" key="1">
    <source>
        <dbReference type="PROSITE" id="PS50112"/>
    </source>
</evidence>
<dbReference type="InterPro" id="IPR013767">
    <property type="entry name" value="PAS_fold"/>
</dbReference>
<dbReference type="Gene3D" id="3.30.450.20">
    <property type="entry name" value="PAS domain"/>
    <property type="match status" value="1"/>
</dbReference>
<evidence type="ECO:0000313" key="4">
    <source>
        <dbReference type="EMBL" id="PIW66689.1"/>
    </source>
</evidence>
<dbReference type="PROSITE" id="PS50113">
    <property type="entry name" value="PAC"/>
    <property type="match status" value="1"/>
</dbReference>
<dbReference type="InterPro" id="IPR000700">
    <property type="entry name" value="PAS-assoc_C"/>
</dbReference>
<dbReference type="Proteomes" id="UP000231267">
    <property type="component" value="Unassembled WGS sequence"/>
</dbReference>
<protein>
    <recommendedName>
        <fullName evidence="6">PAS domain S-box protein</fullName>
    </recommendedName>
</protein>